<dbReference type="PANTHER" id="PTHR10015">
    <property type="entry name" value="HEAT SHOCK TRANSCRIPTION FACTOR"/>
    <property type="match status" value="1"/>
</dbReference>
<organism evidence="7 8">
    <name type="scientific">Cyclotella cryptica</name>
    <dbReference type="NCBI Taxonomy" id="29204"/>
    <lineage>
        <taxon>Eukaryota</taxon>
        <taxon>Sar</taxon>
        <taxon>Stramenopiles</taxon>
        <taxon>Ochrophyta</taxon>
        <taxon>Bacillariophyta</taxon>
        <taxon>Coscinodiscophyceae</taxon>
        <taxon>Thalassiosirophycidae</taxon>
        <taxon>Stephanodiscales</taxon>
        <taxon>Stephanodiscaceae</taxon>
        <taxon>Cyclotella</taxon>
    </lineage>
</organism>
<reference evidence="7 8" key="1">
    <citation type="journal article" date="2020" name="G3 (Bethesda)">
        <title>Improved Reference Genome for Cyclotella cryptica CCMP332, a Model for Cell Wall Morphogenesis, Salinity Adaptation, and Lipid Production in Diatoms (Bacillariophyta).</title>
        <authorList>
            <person name="Roberts W.R."/>
            <person name="Downey K.M."/>
            <person name="Ruck E.C."/>
            <person name="Traller J.C."/>
            <person name="Alverson A.J."/>
        </authorList>
    </citation>
    <scope>NUCLEOTIDE SEQUENCE [LARGE SCALE GENOMIC DNA]</scope>
    <source>
        <strain evidence="7 8">CCMP332</strain>
    </source>
</reference>
<feature type="compositionally biased region" description="Polar residues" evidence="5">
    <location>
        <begin position="279"/>
        <end position="290"/>
    </location>
</feature>
<proteinExistence type="inferred from homology"/>
<dbReference type="InterPro" id="IPR036388">
    <property type="entry name" value="WH-like_DNA-bd_sf"/>
</dbReference>
<feature type="domain" description="HSF-type DNA-binding" evidence="6">
    <location>
        <begin position="134"/>
        <end position="230"/>
    </location>
</feature>
<dbReference type="InterPro" id="IPR000232">
    <property type="entry name" value="HSF_DNA-bd"/>
</dbReference>
<comment type="similarity">
    <text evidence="4">Belongs to the HSF family.</text>
</comment>
<dbReference type="GO" id="GO:0005634">
    <property type="term" value="C:nucleus"/>
    <property type="evidence" value="ECO:0007669"/>
    <property type="project" value="UniProtKB-SubCell"/>
</dbReference>
<dbReference type="EMBL" id="JABMIG020000046">
    <property type="protein sequence ID" value="KAL3798429.1"/>
    <property type="molecule type" value="Genomic_DNA"/>
</dbReference>
<dbReference type="PANTHER" id="PTHR10015:SF206">
    <property type="entry name" value="HSF-TYPE DNA-BINDING DOMAIN-CONTAINING PROTEIN"/>
    <property type="match status" value="1"/>
</dbReference>
<dbReference type="SUPFAM" id="SSF46785">
    <property type="entry name" value="Winged helix' DNA-binding domain"/>
    <property type="match status" value="1"/>
</dbReference>
<keyword evidence="8" id="KW-1185">Reference proteome</keyword>
<protein>
    <recommendedName>
        <fullName evidence="6">HSF-type DNA-binding domain-containing protein</fullName>
    </recommendedName>
</protein>
<dbReference type="InterPro" id="IPR036390">
    <property type="entry name" value="WH_DNA-bd_sf"/>
</dbReference>
<dbReference type="AlphaFoldDB" id="A0ABD3QDH2"/>
<evidence type="ECO:0000256" key="4">
    <source>
        <dbReference type="RuleBase" id="RU004020"/>
    </source>
</evidence>
<dbReference type="Proteomes" id="UP001516023">
    <property type="component" value="Unassembled WGS sequence"/>
</dbReference>
<evidence type="ECO:0000256" key="1">
    <source>
        <dbReference type="ARBA" id="ARBA00004123"/>
    </source>
</evidence>
<dbReference type="PRINTS" id="PR00056">
    <property type="entry name" value="HSFDOMAIN"/>
</dbReference>
<name>A0ABD3QDH2_9STRA</name>
<feature type="compositionally biased region" description="Basic and acidic residues" evidence="5">
    <location>
        <begin position="268"/>
        <end position="277"/>
    </location>
</feature>
<dbReference type="Gene3D" id="1.10.10.10">
    <property type="entry name" value="Winged helix-like DNA-binding domain superfamily/Winged helix DNA-binding domain"/>
    <property type="match status" value="1"/>
</dbReference>
<feature type="region of interest" description="Disordered" evidence="5">
    <location>
        <begin position="56"/>
        <end position="132"/>
    </location>
</feature>
<comment type="caution">
    <text evidence="7">The sequence shown here is derived from an EMBL/GenBank/DDBJ whole genome shotgun (WGS) entry which is preliminary data.</text>
</comment>
<feature type="compositionally biased region" description="Basic and acidic residues" evidence="5">
    <location>
        <begin position="110"/>
        <end position="122"/>
    </location>
</feature>
<evidence type="ECO:0000259" key="6">
    <source>
        <dbReference type="SMART" id="SM00415"/>
    </source>
</evidence>
<keyword evidence="3" id="KW-0539">Nucleus</keyword>
<gene>
    <name evidence="7" type="ORF">HJC23_005082</name>
</gene>
<dbReference type="GO" id="GO:0003677">
    <property type="term" value="F:DNA binding"/>
    <property type="evidence" value="ECO:0007669"/>
    <property type="project" value="UniProtKB-KW"/>
</dbReference>
<dbReference type="Pfam" id="PF00447">
    <property type="entry name" value="HSF_DNA-bind"/>
    <property type="match status" value="1"/>
</dbReference>
<dbReference type="FunFam" id="1.10.10.10:FF:000479">
    <property type="entry name" value="Predicted protein"/>
    <property type="match status" value="1"/>
</dbReference>
<evidence type="ECO:0000313" key="8">
    <source>
        <dbReference type="Proteomes" id="UP001516023"/>
    </source>
</evidence>
<evidence type="ECO:0000256" key="5">
    <source>
        <dbReference type="SAM" id="MobiDB-lite"/>
    </source>
</evidence>
<evidence type="ECO:0000256" key="2">
    <source>
        <dbReference type="ARBA" id="ARBA00023125"/>
    </source>
</evidence>
<feature type="region of interest" description="Disordered" evidence="5">
    <location>
        <begin position="268"/>
        <end position="290"/>
    </location>
</feature>
<accession>A0ABD3QDH2</accession>
<sequence>MKCKMDMSKIDALTLAAKARLQLYHNEAKATRMPAGIKTQNKIIEEDAGGLMQYPPLFASTPSKLPGREGIQPTPPTSTHDSQLVVVPEDNPESPSMEAQASDPLMRVRGNHDDKKEADHVSPESSSGRITRRRNPSFAYKLHAILMDKDCNSAISWLPSGKSFCIVDKGEFTKKVLPKYFRETKFESFSRRIKRWGFRRMYTTGVKQLIYSHDLFQKNRVDLCKFMNGRAGQAATQVNHGLPFNPSRLEDAMEEQVALAEIIFQDDPKSMKEDENQPKPLQTTGNKTVSSSRQVPIIFGNKSVPMVTANHRMFRGHPMAMANFPAYPFVASPWTYPMLDFKASYMPCNGVCDLNVVRQLSALDKDIAECEEQLAILKRLKTLKDKRRALDH</sequence>
<dbReference type="SMART" id="SM00415">
    <property type="entry name" value="HSF"/>
    <property type="match status" value="1"/>
</dbReference>
<evidence type="ECO:0000256" key="3">
    <source>
        <dbReference type="ARBA" id="ARBA00023242"/>
    </source>
</evidence>
<evidence type="ECO:0000313" key="7">
    <source>
        <dbReference type="EMBL" id="KAL3798429.1"/>
    </source>
</evidence>
<comment type="subcellular location">
    <subcellularLocation>
        <location evidence="1">Nucleus</location>
    </subcellularLocation>
</comment>
<keyword evidence="2" id="KW-0238">DNA-binding</keyword>